<name>A0ABP1QL10_9HEXA</name>
<dbReference type="PANTHER" id="PTHR13465">
    <property type="entry name" value="UPF0183 PROTEIN"/>
    <property type="match status" value="1"/>
</dbReference>
<evidence type="ECO:0000256" key="2">
    <source>
        <dbReference type="SAM" id="MobiDB-lite"/>
    </source>
</evidence>
<dbReference type="PANTHER" id="PTHR13465:SF2">
    <property type="entry name" value="PHAGOSOME ASSEMBLY FACTOR 1"/>
    <property type="match status" value="1"/>
</dbReference>
<organism evidence="3 4">
    <name type="scientific">Orchesella dallaii</name>
    <dbReference type="NCBI Taxonomy" id="48710"/>
    <lineage>
        <taxon>Eukaryota</taxon>
        <taxon>Metazoa</taxon>
        <taxon>Ecdysozoa</taxon>
        <taxon>Arthropoda</taxon>
        <taxon>Hexapoda</taxon>
        <taxon>Collembola</taxon>
        <taxon>Entomobryomorpha</taxon>
        <taxon>Entomobryoidea</taxon>
        <taxon>Orchesellidae</taxon>
        <taxon>Orchesellinae</taxon>
        <taxon>Orchesella</taxon>
    </lineage>
</organism>
<gene>
    <name evidence="3" type="ORF">ODALV1_LOCUS11271</name>
</gene>
<feature type="compositionally biased region" description="Low complexity" evidence="2">
    <location>
        <begin position="378"/>
        <end position="390"/>
    </location>
</feature>
<protein>
    <submittedName>
        <fullName evidence="3">Uncharacterized protein</fullName>
    </submittedName>
</protein>
<feature type="compositionally biased region" description="Gly residues" evidence="2">
    <location>
        <begin position="363"/>
        <end position="377"/>
    </location>
</feature>
<proteinExistence type="inferred from homology"/>
<sequence length="533" mass="58296">MDKMLDLEVIPEQGLQTEQWEFLLGMHFSQSVAIIQSQVTVIKSAHVIYNDQTPLAHDLILDLPLDGIRLIYDSNSQRLKLIEVNNLKLVRLKYCGTVFNGGDVIPTVDQIDRCFGATRPGVYDKQRQLFALHFRGLSFYFPVDLQYEPGRSHGLGSLRFPGDSSPVLAKMIIYCGNNTTEAPVPQLPLSCYRGHVYCEDCHVLRNANGTKTLGLRLKLVACSSNILEPTKVQFERELCFGDSAQTVAAKLGTPSRVFYKAEDKMKIHSRDYHKRVSSERSDYFFNYFTMGLDVLFDAVTHRAIKMILHSNFPGHYDFNSYHRCPFSLSIGRQPGTATISSLSSAMGKAQISAYSTAPQPSLTGGGGGNNNMGGGGQQQNQGKNKNQNNKSKGKKNKGNNSVIQNQDLQTGANIAGASDETSPETSPTSGSPPSGTTAVGSQHSGDKNWISVKYNSCWKSVTEFFGGDQGSSIEKPVVLTRSSSNNPFGSCLCYGVQDMIFEVMANDHIASVTIYQLEPPVGIGAGAPPVVSY</sequence>
<dbReference type="Proteomes" id="UP001642540">
    <property type="component" value="Unassembled WGS sequence"/>
</dbReference>
<feature type="compositionally biased region" description="Polar residues" evidence="2">
    <location>
        <begin position="401"/>
        <end position="412"/>
    </location>
</feature>
<reference evidence="3 4" key="1">
    <citation type="submission" date="2024-08" db="EMBL/GenBank/DDBJ databases">
        <authorList>
            <person name="Cucini C."/>
            <person name="Frati F."/>
        </authorList>
    </citation>
    <scope>NUCLEOTIDE SEQUENCE [LARGE SCALE GENOMIC DNA]</scope>
</reference>
<feature type="compositionally biased region" description="Polar residues" evidence="2">
    <location>
        <begin position="353"/>
        <end position="362"/>
    </location>
</feature>
<feature type="region of interest" description="Disordered" evidence="2">
    <location>
        <begin position="353"/>
        <end position="444"/>
    </location>
</feature>
<evidence type="ECO:0000313" key="4">
    <source>
        <dbReference type="Proteomes" id="UP001642540"/>
    </source>
</evidence>
<evidence type="ECO:0000256" key="1">
    <source>
        <dbReference type="ARBA" id="ARBA00024339"/>
    </source>
</evidence>
<dbReference type="EMBL" id="CAXLJM020000034">
    <property type="protein sequence ID" value="CAL8102852.1"/>
    <property type="molecule type" value="Genomic_DNA"/>
</dbReference>
<dbReference type="InterPro" id="IPR039156">
    <property type="entry name" value="PHAF1/BROMI"/>
</dbReference>
<comment type="caution">
    <text evidence="3">The sequence shown here is derived from an EMBL/GenBank/DDBJ whole genome shotgun (WGS) entry which is preliminary data.</text>
</comment>
<comment type="similarity">
    <text evidence="1">Belongs to the PHAF1 family.</text>
</comment>
<feature type="compositionally biased region" description="Low complexity" evidence="2">
    <location>
        <begin position="423"/>
        <end position="437"/>
    </location>
</feature>
<accession>A0ABP1QL10</accession>
<dbReference type="InterPro" id="IPR005373">
    <property type="entry name" value="PHAF1"/>
</dbReference>
<keyword evidence="4" id="KW-1185">Reference proteome</keyword>
<dbReference type="Pfam" id="PF03676">
    <property type="entry name" value="PHAF1"/>
    <property type="match status" value="2"/>
</dbReference>
<evidence type="ECO:0000313" key="3">
    <source>
        <dbReference type="EMBL" id="CAL8102852.1"/>
    </source>
</evidence>